<feature type="binding site" evidence="8">
    <location>
        <position position="284"/>
    </location>
    <ligand>
        <name>substrate</name>
    </ligand>
</feature>
<comment type="caution">
    <text evidence="13">The sequence shown here is derived from an EMBL/GenBank/DDBJ whole genome shotgun (WGS) entry which is preliminary data.</text>
</comment>
<dbReference type="Proteomes" id="UP000239936">
    <property type="component" value="Unassembled WGS sequence"/>
</dbReference>
<evidence type="ECO:0000313" key="13">
    <source>
        <dbReference type="EMBL" id="PQJ95806.1"/>
    </source>
</evidence>
<feature type="active site" description="Acyl-ester intermediate" evidence="7">
    <location>
        <position position="118"/>
    </location>
</feature>
<feature type="signal peptide" evidence="11">
    <location>
        <begin position="1"/>
        <end position="43"/>
    </location>
</feature>
<dbReference type="Gene3D" id="3.40.710.10">
    <property type="entry name" value="DD-peptidase/beta-lactamase superfamily"/>
    <property type="match status" value="1"/>
</dbReference>
<evidence type="ECO:0000256" key="4">
    <source>
        <dbReference type="ARBA" id="ARBA00022960"/>
    </source>
</evidence>
<dbReference type="PANTHER" id="PTHR21581:SF26">
    <property type="entry name" value="D-ALANYL-D-ALANINE ENDOPEPTIDASE"/>
    <property type="match status" value="1"/>
</dbReference>
<protein>
    <submittedName>
        <fullName evidence="13">Peptidase S11</fullName>
    </submittedName>
</protein>
<evidence type="ECO:0000256" key="7">
    <source>
        <dbReference type="PIRSR" id="PIRSR618044-1"/>
    </source>
</evidence>
<keyword evidence="6" id="KW-0961">Cell wall biogenesis/degradation</keyword>
<evidence type="ECO:0000256" key="9">
    <source>
        <dbReference type="RuleBase" id="RU004016"/>
    </source>
</evidence>
<dbReference type="InterPro" id="IPR001967">
    <property type="entry name" value="Peptidase_S11_N"/>
</dbReference>
<dbReference type="GO" id="GO:0008360">
    <property type="term" value="P:regulation of cell shape"/>
    <property type="evidence" value="ECO:0007669"/>
    <property type="project" value="UniProtKB-KW"/>
</dbReference>
<keyword evidence="2 11" id="KW-0732">Signal</keyword>
<evidence type="ECO:0000256" key="11">
    <source>
        <dbReference type="SAM" id="SignalP"/>
    </source>
</evidence>
<evidence type="ECO:0000313" key="14">
    <source>
        <dbReference type="Proteomes" id="UP000239936"/>
    </source>
</evidence>
<dbReference type="OrthoDB" id="5688590at2"/>
<keyword evidence="3" id="KW-0378">Hydrolase</keyword>
<dbReference type="GO" id="GO:0006508">
    <property type="term" value="P:proteolysis"/>
    <property type="evidence" value="ECO:0007669"/>
    <property type="project" value="InterPro"/>
</dbReference>
<evidence type="ECO:0000256" key="5">
    <source>
        <dbReference type="ARBA" id="ARBA00022984"/>
    </source>
</evidence>
<feature type="region of interest" description="Disordered" evidence="10">
    <location>
        <begin position="47"/>
        <end position="85"/>
    </location>
</feature>
<dbReference type="GO" id="GO:0071555">
    <property type="term" value="P:cell wall organization"/>
    <property type="evidence" value="ECO:0007669"/>
    <property type="project" value="UniProtKB-KW"/>
</dbReference>
<dbReference type="PRINTS" id="PR00725">
    <property type="entry name" value="DADACBPTASE1"/>
</dbReference>
<gene>
    <name evidence="13" type="ORF">CXB77_15655</name>
</gene>
<keyword evidence="4" id="KW-0133">Cell shape</keyword>
<evidence type="ECO:0000256" key="6">
    <source>
        <dbReference type="ARBA" id="ARBA00023316"/>
    </source>
</evidence>
<name>A0A2S7XQ60_9GAMM</name>
<dbReference type="Pfam" id="PF00768">
    <property type="entry name" value="Peptidase_S11"/>
    <property type="match status" value="1"/>
</dbReference>
<keyword evidence="5" id="KW-0573">Peptidoglycan synthesis</keyword>
<organism evidence="13 14">
    <name type="scientific">Chromatium okenii</name>
    <dbReference type="NCBI Taxonomy" id="61644"/>
    <lineage>
        <taxon>Bacteria</taxon>
        <taxon>Pseudomonadati</taxon>
        <taxon>Pseudomonadota</taxon>
        <taxon>Gammaproteobacteria</taxon>
        <taxon>Chromatiales</taxon>
        <taxon>Chromatiaceae</taxon>
        <taxon>Chromatium</taxon>
    </lineage>
</organism>
<accession>A0A2S7XQ60</accession>
<dbReference type="InterPro" id="IPR018044">
    <property type="entry name" value="Peptidase_S11"/>
</dbReference>
<evidence type="ECO:0000256" key="10">
    <source>
        <dbReference type="SAM" id="MobiDB-lite"/>
    </source>
</evidence>
<proteinExistence type="inferred from homology"/>
<keyword evidence="14" id="KW-1185">Reference proteome</keyword>
<evidence type="ECO:0000256" key="2">
    <source>
        <dbReference type="ARBA" id="ARBA00022729"/>
    </source>
</evidence>
<evidence type="ECO:0000259" key="12">
    <source>
        <dbReference type="Pfam" id="PF00768"/>
    </source>
</evidence>
<feature type="active site" description="Proton acceptor" evidence="7">
    <location>
        <position position="121"/>
    </location>
</feature>
<dbReference type="InterPro" id="IPR012338">
    <property type="entry name" value="Beta-lactam/transpept-like"/>
</dbReference>
<feature type="chain" id="PRO_5015748652" evidence="11">
    <location>
        <begin position="44"/>
        <end position="340"/>
    </location>
</feature>
<sequence length="340" mass="37852">MPRLQILRSLPRFLLKSRPREQGRMLLVMLLVSPLVLSSAACAAPQQRENANLAQTDDFSPSEEMMPADDLSSLSRNNAPPPVNRADLRLQSVSALVMDEYGNRLYSKNSKLIKPIASVTKLMTAMVVLDAKVPLDPQIGIIEDDRDRLRNSSSRLRIGDAVLTRREMLTAALMSSDNRAAHALGRTTFQGGTSAFVRAMNRKAKSLGMYDTYFADSTGLDARNRSSAEDLVKMVRAAGNYPFIRKTTSTGETTLRPFANGQSLLYRNTNALVRNPEWNIEISKTGFINEAGHCLVMQTRIGDRRFHIVLLDATGRSTTTNDAIRIRNWLLNRSQKTAAR</sequence>
<comment type="similarity">
    <text evidence="1 9">Belongs to the peptidase S11 family.</text>
</comment>
<feature type="active site" evidence="7">
    <location>
        <position position="176"/>
    </location>
</feature>
<feature type="domain" description="Peptidase S11 D-alanyl-D-alanine carboxypeptidase A N-terminal" evidence="12">
    <location>
        <begin position="89"/>
        <end position="314"/>
    </location>
</feature>
<feature type="compositionally biased region" description="Polar residues" evidence="10">
    <location>
        <begin position="47"/>
        <end position="59"/>
    </location>
</feature>
<evidence type="ECO:0000256" key="8">
    <source>
        <dbReference type="PIRSR" id="PIRSR618044-2"/>
    </source>
</evidence>
<dbReference type="EMBL" id="PPGH01000037">
    <property type="protein sequence ID" value="PQJ95806.1"/>
    <property type="molecule type" value="Genomic_DNA"/>
</dbReference>
<dbReference type="PANTHER" id="PTHR21581">
    <property type="entry name" value="D-ALANYL-D-ALANINE CARBOXYPEPTIDASE"/>
    <property type="match status" value="1"/>
</dbReference>
<reference evidence="13 14" key="1">
    <citation type="submission" date="2018-01" db="EMBL/GenBank/DDBJ databases">
        <title>The complete genome sequence of Chromatium okenii LaCa, a purple sulfur bacterium with a turbulent life.</title>
        <authorList>
            <person name="Luedin S.M."/>
            <person name="Liechti N."/>
            <person name="Storelli N."/>
            <person name="Danza F."/>
            <person name="Wittwer M."/>
            <person name="Pothier J.F."/>
            <person name="Tonolla M.A."/>
        </authorList>
    </citation>
    <scope>NUCLEOTIDE SEQUENCE [LARGE SCALE GENOMIC DNA]</scope>
    <source>
        <strain evidence="13 14">LaCa</strain>
    </source>
</reference>
<dbReference type="GO" id="GO:0009252">
    <property type="term" value="P:peptidoglycan biosynthetic process"/>
    <property type="evidence" value="ECO:0007669"/>
    <property type="project" value="UniProtKB-KW"/>
</dbReference>
<evidence type="ECO:0000256" key="1">
    <source>
        <dbReference type="ARBA" id="ARBA00007164"/>
    </source>
</evidence>
<dbReference type="SUPFAM" id="SSF56601">
    <property type="entry name" value="beta-lactamase/transpeptidase-like"/>
    <property type="match status" value="1"/>
</dbReference>
<dbReference type="GO" id="GO:0009002">
    <property type="term" value="F:serine-type D-Ala-D-Ala carboxypeptidase activity"/>
    <property type="evidence" value="ECO:0007669"/>
    <property type="project" value="InterPro"/>
</dbReference>
<dbReference type="AlphaFoldDB" id="A0A2S7XQ60"/>
<evidence type="ECO:0000256" key="3">
    <source>
        <dbReference type="ARBA" id="ARBA00022801"/>
    </source>
</evidence>